<reference evidence="6" key="2">
    <citation type="submission" date="2016-11" db="EMBL/GenBank/DDBJ databases">
        <authorList>
            <person name="Varghese N."/>
            <person name="Submissions S."/>
        </authorList>
    </citation>
    <scope>NUCLEOTIDE SEQUENCE [LARGE SCALE GENOMIC DNA]</scope>
    <source>
        <strain evidence="6">DX253</strain>
    </source>
</reference>
<dbReference type="CDD" id="cd12124">
    <property type="entry name" value="Pgbs"/>
    <property type="match status" value="1"/>
</dbReference>
<evidence type="ECO:0000256" key="1">
    <source>
        <dbReference type="SAM" id="MobiDB-lite"/>
    </source>
</evidence>
<evidence type="ECO:0000313" key="4">
    <source>
        <dbReference type="EMBL" id="SHL50070.1"/>
    </source>
</evidence>
<dbReference type="eggNOG" id="arCOG04078">
    <property type="taxonomic scope" value="Archaea"/>
</dbReference>
<dbReference type="RefSeq" id="WP_007976304.1">
    <property type="nucleotide sequence ID" value="NZ_AEMG01000002.1"/>
</dbReference>
<dbReference type="Gene3D" id="1.10.490.10">
    <property type="entry name" value="Globins"/>
    <property type="match status" value="1"/>
</dbReference>
<reference evidence="3 5" key="1">
    <citation type="journal article" date="2014" name="ISME J.">
        <title>Trehalose/2-sulfotrehalose biosynthesis and glycine-betaine uptake are widely spread mechanisms for osmoadaptation in the Halobacteriales.</title>
        <authorList>
            <person name="Youssef N.H."/>
            <person name="Savage-Ashlock K.N."/>
            <person name="McCully A.L."/>
            <person name="Luedtke B."/>
            <person name="Shaw E.I."/>
            <person name="Hoff W.D."/>
            <person name="Elshahed M.S."/>
        </authorList>
    </citation>
    <scope>NUCLEOTIDE SEQUENCE [LARGE SCALE GENOMIC DNA]</scope>
    <source>
        <strain evidence="3 5">DX253</strain>
    </source>
</reference>
<evidence type="ECO:0000313" key="6">
    <source>
        <dbReference type="Proteomes" id="UP000184203"/>
    </source>
</evidence>
<dbReference type="EMBL" id="AEMG01000002">
    <property type="protein sequence ID" value="EFW93756.1"/>
    <property type="molecule type" value="Genomic_DNA"/>
</dbReference>
<dbReference type="EMBL" id="FRAN01000007">
    <property type="protein sequence ID" value="SHL50070.1"/>
    <property type="molecule type" value="Genomic_DNA"/>
</dbReference>
<organism evidence="3 5">
    <name type="scientific">Haladaptatus paucihalophilus DX253</name>
    <dbReference type="NCBI Taxonomy" id="797209"/>
    <lineage>
        <taxon>Archaea</taxon>
        <taxon>Methanobacteriati</taxon>
        <taxon>Methanobacteriota</taxon>
        <taxon>Stenosarchaea group</taxon>
        <taxon>Halobacteria</taxon>
        <taxon>Halobacteriales</taxon>
        <taxon>Haladaptataceae</taxon>
        <taxon>Haladaptatus</taxon>
    </lineage>
</organism>
<protein>
    <submittedName>
        <fullName evidence="4">Protoglobin</fullName>
    </submittedName>
</protein>
<dbReference type="PIRSF" id="PIRSF014300">
    <property type="entry name" value="Protoglobin"/>
    <property type="match status" value="1"/>
</dbReference>
<sequence length="196" mass="23099">MSHEDIPGYTYGEESVPDSPIDREDFDLLKETVMFTEEDEEHLRLAGEVLDGQIDDVLDTWYGFVADHPHLMQYFSTPGGEPIEEYLERVRARFGQWIRDTCNPPYDDDWLRYQQEIGLRHTRRKKNQTDDVNSVNHIPFRYMSAFIYPITATMRPFLENGDHDEETVEKMHDAWFKAVVLQVTLWSNPYVIAGDY</sequence>
<dbReference type="GO" id="GO:0019825">
    <property type="term" value="F:oxygen binding"/>
    <property type="evidence" value="ECO:0007669"/>
    <property type="project" value="InterPro"/>
</dbReference>
<evidence type="ECO:0000313" key="3">
    <source>
        <dbReference type="EMBL" id="EFW93756.1"/>
    </source>
</evidence>
<name>E7QMW1_HALPU</name>
<keyword evidence="6" id="KW-1185">Reference proteome</keyword>
<dbReference type="SUPFAM" id="SSF46458">
    <property type="entry name" value="Globin-like"/>
    <property type="match status" value="1"/>
</dbReference>
<dbReference type="InterPro" id="IPR012102">
    <property type="entry name" value="Protoglobin"/>
</dbReference>
<dbReference type="OrthoDB" id="23301at2157"/>
<proteinExistence type="predicted"/>
<evidence type="ECO:0000313" key="5">
    <source>
        <dbReference type="Proteomes" id="UP000003751"/>
    </source>
</evidence>
<gene>
    <name evidence="4" type="ORF">SAMN05444342_3978</name>
    <name evidence="3" type="ORF">ZOD2009_01395</name>
</gene>
<dbReference type="InterPro" id="IPR012292">
    <property type="entry name" value="Globin/Proto"/>
</dbReference>
<feature type="domain" description="Globin-sensor" evidence="2">
    <location>
        <begin position="24"/>
        <end position="194"/>
    </location>
</feature>
<dbReference type="InterPro" id="IPR044398">
    <property type="entry name" value="Globin-sensor_dom"/>
</dbReference>
<dbReference type="InterPro" id="IPR009050">
    <property type="entry name" value="Globin-like_sf"/>
</dbReference>
<dbReference type="AlphaFoldDB" id="E7QMW1"/>
<feature type="region of interest" description="Disordered" evidence="1">
    <location>
        <begin position="1"/>
        <end position="21"/>
    </location>
</feature>
<dbReference type="GO" id="GO:0020037">
    <property type="term" value="F:heme binding"/>
    <property type="evidence" value="ECO:0007669"/>
    <property type="project" value="InterPro"/>
</dbReference>
<evidence type="ECO:0000259" key="2">
    <source>
        <dbReference type="Pfam" id="PF11563"/>
    </source>
</evidence>
<dbReference type="STRING" id="797209.GCA_000376445_01932"/>
<reference evidence="4" key="3">
    <citation type="submission" date="2016-11" db="EMBL/GenBank/DDBJ databases">
        <authorList>
            <person name="Jaros S."/>
            <person name="Januszkiewicz K."/>
            <person name="Wedrychowicz H."/>
        </authorList>
    </citation>
    <scope>NUCLEOTIDE SEQUENCE [LARGE SCALE GENOMIC DNA]</scope>
    <source>
        <strain evidence="4">DX253</strain>
    </source>
</reference>
<dbReference type="Pfam" id="PF11563">
    <property type="entry name" value="Protoglobin"/>
    <property type="match status" value="1"/>
</dbReference>
<dbReference type="PATRIC" id="fig|797209.4.peg.263"/>
<dbReference type="Proteomes" id="UP000184203">
    <property type="component" value="Unassembled WGS sequence"/>
</dbReference>
<accession>E7QMW1</accession>
<dbReference type="Proteomes" id="UP000003751">
    <property type="component" value="Unassembled WGS sequence"/>
</dbReference>